<dbReference type="Pfam" id="PF13100">
    <property type="entry name" value="OstA_2"/>
    <property type="match status" value="1"/>
</dbReference>
<protein>
    <recommendedName>
        <fullName evidence="1">Organic solvent tolerance-like N-terminal domain-containing protein</fullName>
    </recommendedName>
</protein>
<dbReference type="EMBL" id="VSIX01000138">
    <property type="protein sequence ID" value="TYB30415.1"/>
    <property type="molecule type" value="Genomic_DNA"/>
</dbReference>
<reference evidence="2" key="1">
    <citation type="submission" date="2019-08" db="EMBL/GenBank/DDBJ databases">
        <title>Genomic characterization of a novel candidate phylum (ARYD3) from a high temperature, high salinity tertiary oil reservoir in north central Oklahoma, USA.</title>
        <authorList>
            <person name="Youssef N.H."/>
            <person name="Yadav A."/>
            <person name="Elshahed M.S."/>
        </authorList>
    </citation>
    <scope>NUCLEOTIDE SEQUENCE [LARGE SCALE GENOMIC DNA]</scope>
    <source>
        <strain evidence="2">ARYD3</strain>
    </source>
</reference>
<dbReference type="Proteomes" id="UP000324143">
    <property type="component" value="Unassembled WGS sequence"/>
</dbReference>
<dbReference type="Gene3D" id="2.60.450.10">
    <property type="entry name" value="Lipopolysaccharide (LPS) transport protein A like domain"/>
    <property type="match status" value="1"/>
</dbReference>
<dbReference type="AlphaFoldDB" id="A0A5D0MEV8"/>
<evidence type="ECO:0000313" key="3">
    <source>
        <dbReference type="Proteomes" id="UP000324143"/>
    </source>
</evidence>
<gene>
    <name evidence="2" type="ORF">FXF47_09285</name>
</gene>
<accession>A0A5D0MEV8</accession>
<feature type="domain" description="Organic solvent tolerance-like N-terminal" evidence="1">
    <location>
        <begin position="70"/>
        <end position="162"/>
    </location>
</feature>
<dbReference type="InterPro" id="IPR005653">
    <property type="entry name" value="OstA-like_N"/>
</dbReference>
<organism evidence="2 3">
    <name type="scientific">Candidatus Mcinerneyibacterium aminivorans</name>
    <dbReference type="NCBI Taxonomy" id="2703815"/>
    <lineage>
        <taxon>Bacteria</taxon>
        <taxon>Candidatus Macinerneyibacteriota</taxon>
        <taxon>Candidatus Mcinerneyibacteria</taxon>
        <taxon>Candidatus Mcinerneyibacteriales</taxon>
        <taxon>Candidatus Mcinerneyibacteriaceae</taxon>
        <taxon>Candidatus Mcinerneyibacterium</taxon>
    </lineage>
</organism>
<evidence type="ECO:0000313" key="2">
    <source>
        <dbReference type="EMBL" id="TYB30415.1"/>
    </source>
</evidence>
<sequence length="293" mass="34153">MVKNNKIFLFVFIILLLTKLYSVDLEGDWKLLNADKTKVQIKENENIYYFVGNVKIENKTNFYSAEKIIYTPGKNLIEMFEEVLIKEEGAEIASKSASFDTKKEILKSEGLKRILQKDLSLKGKRSIYDLKNSILEIEENVFFESKDYFGLADKLIYNIIDKRVRLFGLPYIGFENNFLGGDEILIKFKNDQLDEITVNNHGDLYWSRGEDKIEINSDYIRILFKENNKIDEAILEGDVRGYIKKEGEKNTINGHLMKVNFIDDNINDVIIKGRVEGIYFFKESEKKEDDDAE</sequence>
<keyword evidence="3" id="KW-1185">Reference proteome</keyword>
<evidence type="ECO:0000259" key="1">
    <source>
        <dbReference type="Pfam" id="PF13100"/>
    </source>
</evidence>
<name>A0A5D0MEV8_9BACT</name>
<proteinExistence type="predicted"/>
<comment type="caution">
    <text evidence="2">The sequence shown here is derived from an EMBL/GenBank/DDBJ whole genome shotgun (WGS) entry which is preliminary data.</text>
</comment>